<gene>
    <name evidence="1" type="ORF">FHS79_001431</name>
</gene>
<proteinExistence type="predicted"/>
<evidence type="ECO:0000313" key="1">
    <source>
        <dbReference type="EMBL" id="MBB6227265.1"/>
    </source>
</evidence>
<dbReference type="AlphaFoldDB" id="A0A841LBR9"/>
<comment type="caution">
    <text evidence="1">The sequence shown here is derived from an EMBL/GenBank/DDBJ whole genome shotgun (WGS) entry which is preliminary data.</text>
</comment>
<dbReference type="RefSeq" id="WP_184197533.1">
    <property type="nucleotide sequence ID" value="NZ_BMOX01000025.1"/>
</dbReference>
<name>A0A841LBR9_9SPHN</name>
<keyword evidence="2" id="KW-1185">Reference proteome</keyword>
<organism evidence="1 2">
    <name type="scientific">Polymorphobacter multimanifer</name>
    <dbReference type="NCBI Taxonomy" id="1070431"/>
    <lineage>
        <taxon>Bacteria</taxon>
        <taxon>Pseudomonadati</taxon>
        <taxon>Pseudomonadota</taxon>
        <taxon>Alphaproteobacteria</taxon>
        <taxon>Sphingomonadales</taxon>
        <taxon>Sphingosinicellaceae</taxon>
        <taxon>Polymorphobacter</taxon>
    </lineage>
</organism>
<dbReference type="EMBL" id="JACIIV010000009">
    <property type="protein sequence ID" value="MBB6227265.1"/>
    <property type="molecule type" value="Genomic_DNA"/>
</dbReference>
<accession>A0A841LBR9</accession>
<sequence>MTNRFNPREIARTIGATLAAFVLGTTFILAAAGPAEAQIVEIQQASAIIGGK</sequence>
<protein>
    <submittedName>
        <fullName evidence="1">Uncharacterized protein</fullName>
    </submittedName>
</protein>
<dbReference type="Proteomes" id="UP000538147">
    <property type="component" value="Unassembled WGS sequence"/>
</dbReference>
<reference evidence="1 2" key="1">
    <citation type="submission" date="2020-08" db="EMBL/GenBank/DDBJ databases">
        <title>Genomic Encyclopedia of Type Strains, Phase IV (KMG-IV): sequencing the most valuable type-strain genomes for metagenomic binning, comparative biology and taxonomic classification.</title>
        <authorList>
            <person name="Goeker M."/>
        </authorList>
    </citation>
    <scope>NUCLEOTIDE SEQUENCE [LARGE SCALE GENOMIC DNA]</scope>
    <source>
        <strain evidence="1 2">DSM 102189</strain>
    </source>
</reference>
<evidence type="ECO:0000313" key="2">
    <source>
        <dbReference type="Proteomes" id="UP000538147"/>
    </source>
</evidence>